<dbReference type="Pfam" id="PF07690">
    <property type="entry name" value="MFS_1"/>
    <property type="match status" value="1"/>
</dbReference>
<evidence type="ECO:0000259" key="7">
    <source>
        <dbReference type="PROSITE" id="PS50850"/>
    </source>
</evidence>
<dbReference type="OrthoDB" id="9788453at2"/>
<dbReference type="PROSITE" id="PS50850">
    <property type="entry name" value="MFS"/>
    <property type="match status" value="1"/>
</dbReference>
<comment type="subcellular location">
    <subcellularLocation>
        <location evidence="1">Cell membrane</location>
        <topology evidence="1">Multi-pass membrane protein</topology>
    </subcellularLocation>
</comment>
<keyword evidence="3 6" id="KW-0812">Transmembrane</keyword>
<keyword evidence="2" id="KW-1003">Cell membrane</keyword>
<evidence type="ECO:0000256" key="4">
    <source>
        <dbReference type="ARBA" id="ARBA00022989"/>
    </source>
</evidence>
<feature type="transmembrane region" description="Helical" evidence="6">
    <location>
        <begin position="289"/>
        <end position="308"/>
    </location>
</feature>
<dbReference type="GO" id="GO:0005886">
    <property type="term" value="C:plasma membrane"/>
    <property type="evidence" value="ECO:0007669"/>
    <property type="project" value="UniProtKB-SubCell"/>
</dbReference>
<keyword evidence="5 6" id="KW-0472">Membrane</keyword>
<keyword evidence="9" id="KW-1185">Reference proteome</keyword>
<feature type="transmembrane region" description="Helical" evidence="6">
    <location>
        <begin position="128"/>
        <end position="154"/>
    </location>
</feature>
<evidence type="ECO:0000256" key="2">
    <source>
        <dbReference type="ARBA" id="ARBA00022475"/>
    </source>
</evidence>
<dbReference type="InterPro" id="IPR011701">
    <property type="entry name" value="MFS"/>
</dbReference>
<feature type="transmembrane region" description="Helical" evidence="6">
    <location>
        <begin position="329"/>
        <end position="349"/>
    </location>
</feature>
<evidence type="ECO:0000256" key="1">
    <source>
        <dbReference type="ARBA" id="ARBA00004651"/>
    </source>
</evidence>
<evidence type="ECO:0000256" key="5">
    <source>
        <dbReference type="ARBA" id="ARBA00023136"/>
    </source>
</evidence>
<evidence type="ECO:0000256" key="3">
    <source>
        <dbReference type="ARBA" id="ARBA00022692"/>
    </source>
</evidence>
<dbReference type="CDD" id="cd17324">
    <property type="entry name" value="MFS_NepI_like"/>
    <property type="match status" value="1"/>
</dbReference>
<reference evidence="8 9" key="1">
    <citation type="submission" date="2019-08" db="EMBL/GenBank/DDBJ databases">
        <title>Complete genome sequence of Terriglobus albidus strain ORNL.</title>
        <authorList>
            <person name="Podar M."/>
        </authorList>
    </citation>
    <scope>NUCLEOTIDE SEQUENCE [LARGE SCALE GENOMIC DNA]</scope>
    <source>
        <strain evidence="8 9">ORNL</strain>
    </source>
</reference>
<dbReference type="GO" id="GO:0022857">
    <property type="term" value="F:transmembrane transporter activity"/>
    <property type="evidence" value="ECO:0007669"/>
    <property type="project" value="InterPro"/>
</dbReference>
<dbReference type="InterPro" id="IPR050189">
    <property type="entry name" value="MFS_Efflux_Transporters"/>
</dbReference>
<name>A0A5B9EMW3_9BACT</name>
<organism evidence="8 9">
    <name type="scientific">Terriglobus albidus</name>
    <dbReference type="NCBI Taxonomy" id="1592106"/>
    <lineage>
        <taxon>Bacteria</taxon>
        <taxon>Pseudomonadati</taxon>
        <taxon>Acidobacteriota</taxon>
        <taxon>Terriglobia</taxon>
        <taxon>Terriglobales</taxon>
        <taxon>Acidobacteriaceae</taxon>
        <taxon>Terriglobus</taxon>
    </lineage>
</organism>
<dbReference type="KEGG" id="talb:FTW19_14270"/>
<feature type="transmembrane region" description="Helical" evidence="6">
    <location>
        <begin position="70"/>
        <end position="89"/>
    </location>
</feature>
<feature type="transmembrane region" description="Helical" evidence="6">
    <location>
        <begin position="355"/>
        <end position="374"/>
    </location>
</feature>
<feature type="transmembrane region" description="Helical" evidence="6">
    <location>
        <begin position="200"/>
        <end position="222"/>
    </location>
</feature>
<gene>
    <name evidence="8" type="ORF">FTW19_14270</name>
</gene>
<evidence type="ECO:0000313" key="8">
    <source>
        <dbReference type="EMBL" id="QEE31356.1"/>
    </source>
</evidence>
<feature type="transmembrane region" description="Helical" evidence="6">
    <location>
        <begin position="160"/>
        <end position="179"/>
    </location>
</feature>
<evidence type="ECO:0000256" key="6">
    <source>
        <dbReference type="SAM" id="Phobius"/>
    </source>
</evidence>
<feature type="transmembrane region" description="Helical" evidence="6">
    <location>
        <begin position="265"/>
        <end position="283"/>
    </location>
</feature>
<dbReference type="SUPFAM" id="SSF103473">
    <property type="entry name" value="MFS general substrate transporter"/>
    <property type="match status" value="1"/>
</dbReference>
<keyword evidence="4 6" id="KW-1133">Transmembrane helix</keyword>
<dbReference type="InterPro" id="IPR020846">
    <property type="entry name" value="MFS_dom"/>
</dbReference>
<evidence type="ECO:0000313" key="9">
    <source>
        <dbReference type="Proteomes" id="UP000321820"/>
    </source>
</evidence>
<feature type="transmembrane region" description="Helical" evidence="6">
    <location>
        <begin position="95"/>
        <end position="116"/>
    </location>
</feature>
<dbReference type="PRINTS" id="PR01035">
    <property type="entry name" value="TCRTETA"/>
</dbReference>
<dbReference type="EMBL" id="CP042806">
    <property type="protein sequence ID" value="QEE31356.1"/>
    <property type="molecule type" value="Genomic_DNA"/>
</dbReference>
<dbReference type="Proteomes" id="UP000321820">
    <property type="component" value="Chromosome"/>
</dbReference>
<dbReference type="Gene3D" id="1.20.1250.20">
    <property type="entry name" value="MFS general substrate transporter like domains"/>
    <property type="match status" value="2"/>
</dbReference>
<feature type="transmembrane region" description="Helical" evidence="6">
    <location>
        <begin position="234"/>
        <end position="253"/>
    </location>
</feature>
<dbReference type="AlphaFoldDB" id="A0A5B9EMW3"/>
<accession>A0A5B9EMW3</accession>
<dbReference type="InterPro" id="IPR036259">
    <property type="entry name" value="MFS_trans_sf"/>
</dbReference>
<sequence>MRKSLLALAVSAFGIGTTEYVIMGLLPELAADFHVSIPRAGILVSGYALSVTVGSPILAVLMARMDRKLALLWLMALFLLGNVGCALAPNFQLLLIARIITALCHGTFFGIGSVVASTMVHRSERAQAIALMFSGLTLANVLGVPAGTALGQAFGWRSTFWALIPIGLVAGAGLWSLVPSQMPDRVHVKDEVRTLLKPQVLMVLVLSTISSTSLFAVFTYIAPILRDVTGLSPHSVAIVLVLFGVGITVGNLIGAKLSDWKQLPSFLGCCAVLICLLLVMPMAQRYPLTSIAMVPLWGMVHFAMGSPLQSRVVDQARGAPNLAATMNQGAYNLGNALGASVGGVALTMGLGYGQLGYLAAAIAGVVLVLGFIELKADRKRPKHTTNSMFVPMGH</sequence>
<dbReference type="PANTHER" id="PTHR43124">
    <property type="entry name" value="PURINE EFFLUX PUMP PBUE"/>
    <property type="match status" value="1"/>
</dbReference>
<feature type="transmembrane region" description="Helical" evidence="6">
    <location>
        <begin position="42"/>
        <end position="63"/>
    </location>
</feature>
<proteinExistence type="predicted"/>
<dbReference type="InterPro" id="IPR001958">
    <property type="entry name" value="Tet-R_TetA/multi-R_MdtG-like"/>
</dbReference>
<dbReference type="PANTHER" id="PTHR43124:SF8">
    <property type="entry name" value="INNER MEMBRANE TRANSPORT PROTEIN YDHP"/>
    <property type="match status" value="1"/>
</dbReference>
<feature type="domain" description="Major facilitator superfamily (MFS) profile" evidence="7">
    <location>
        <begin position="4"/>
        <end position="378"/>
    </location>
</feature>
<protein>
    <submittedName>
        <fullName evidence="8">MFS transporter</fullName>
    </submittedName>
</protein>